<keyword evidence="4" id="KW-1185">Reference proteome</keyword>
<feature type="domain" description="YMGG-like Gly-zipper" evidence="2">
    <location>
        <begin position="58"/>
        <end position="97"/>
    </location>
</feature>
<proteinExistence type="predicted"/>
<dbReference type="RefSeq" id="WP_158537230.1">
    <property type="nucleotide sequence ID" value="NZ_QKYU01000012.1"/>
</dbReference>
<feature type="signal peptide" evidence="1">
    <location>
        <begin position="1"/>
        <end position="26"/>
    </location>
</feature>
<evidence type="ECO:0000259" key="2">
    <source>
        <dbReference type="Pfam" id="PF13441"/>
    </source>
</evidence>
<dbReference type="AlphaFoldDB" id="A0A2W7J2D0"/>
<evidence type="ECO:0000313" key="4">
    <source>
        <dbReference type="Proteomes" id="UP000249688"/>
    </source>
</evidence>
<dbReference type="InterPro" id="IPR027367">
    <property type="entry name" value="Gly-zipper_YMGG"/>
</dbReference>
<protein>
    <submittedName>
        <fullName evidence="3">Outer membrane protein with glycine zipper</fullName>
    </submittedName>
</protein>
<reference evidence="3 4" key="1">
    <citation type="submission" date="2018-06" db="EMBL/GenBank/DDBJ databases">
        <title>Genomic Encyclopedia of Archaeal and Bacterial Type Strains, Phase II (KMG-II): from individual species to whole genera.</title>
        <authorList>
            <person name="Goeker M."/>
        </authorList>
    </citation>
    <scope>NUCLEOTIDE SEQUENCE [LARGE SCALE GENOMIC DNA]</scope>
    <source>
        <strain evidence="3 4">DSM 24525</strain>
    </source>
</reference>
<organism evidence="3 4">
    <name type="scientific">Humitalea rosea</name>
    <dbReference type="NCBI Taxonomy" id="990373"/>
    <lineage>
        <taxon>Bacteria</taxon>
        <taxon>Pseudomonadati</taxon>
        <taxon>Pseudomonadota</taxon>
        <taxon>Alphaproteobacteria</taxon>
        <taxon>Acetobacterales</taxon>
        <taxon>Roseomonadaceae</taxon>
        <taxon>Humitalea</taxon>
    </lineage>
</organism>
<keyword evidence="1" id="KW-0732">Signal</keyword>
<comment type="caution">
    <text evidence="3">The sequence shown here is derived from an EMBL/GenBank/DDBJ whole genome shotgun (WGS) entry which is preliminary data.</text>
</comment>
<evidence type="ECO:0000313" key="3">
    <source>
        <dbReference type="EMBL" id="PZW45137.1"/>
    </source>
</evidence>
<gene>
    <name evidence="3" type="ORF">C8P66_112154</name>
</gene>
<dbReference type="OrthoDB" id="7258832at2"/>
<dbReference type="EMBL" id="QKYU01000012">
    <property type="protein sequence ID" value="PZW45137.1"/>
    <property type="molecule type" value="Genomic_DNA"/>
</dbReference>
<feature type="chain" id="PRO_5015882109" evidence="1">
    <location>
        <begin position="27"/>
        <end position="328"/>
    </location>
</feature>
<evidence type="ECO:0000256" key="1">
    <source>
        <dbReference type="SAM" id="SignalP"/>
    </source>
</evidence>
<sequence length="328" mass="33653">MPRPLYRATALLTASLLLTGCVTTRAGRIGADDGTDACRTQVVALDSTGNFFAEDILRGAAVGALAGAAIGGLASGNWRGALLGAAIGGAGGAAVGYFSAVQRQAGDQAAVTAQVGSDLEKENIELVRTQVAFDQLMDCRYRSAQTIRQAVLEGRVDRPTGLARMAEIRGRAQRDIALAQQINTQIGTRGAEFDTAIDNVVPGGKASLAGALVGRAQPIRATARRAVPVKLSPTGASVEIAQLSPREVVQVSPASGGYALVETSSGLRGYAPVEALQTPTRLPDATPTAASDVRSLAATNVARRDNFAQTVGNAERLAQSGGFELTAG</sequence>
<dbReference type="Pfam" id="PF13441">
    <property type="entry name" value="Gly-zipper_YMGG"/>
    <property type="match status" value="1"/>
</dbReference>
<dbReference type="Proteomes" id="UP000249688">
    <property type="component" value="Unassembled WGS sequence"/>
</dbReference>
<accession>A0A2W7J2D0</accession>
<name>A0A2W7J2D0_9PROT</name>
<dbReference type="PROSITE" id="PS51257">
    <property type="entry name" value="PROKAR_LIPOPROTEIN"/>
    <property type="match status" value="1"/>
</dbReference>